<proteinExistence type="predicted"/>
<evidence type="ECO:0000259" key="4">
    <source>
        <dbReference type="Pfam" id="PF06155"/>
    </source>
</evidence>
<keyword evidence="6" id="KW-1185">Reference proteome</keyword>
<sequence>MSGPQYTYAGPLVTKGGRMRVPVDILQNQKSRTLELVYEDGHHAVFPFEFLRVMSPSAEVQGHTPDEAQLQVGKRDVGIAGLELVGLYALKIVFTDGHDSGLYSWDYFEELDKTQSERWDRYLEELKRAGASRDPDDPANIPFMPKPRASCGHH</sequence>
<protein>
    <recommendedName>
        <fullName evidence="4">Gamma-butyrobetaine hydroxylase-like N-terminal domain-containing protein</fullName>
    </recommendedName>
</protein>
<keyword evidence="1" id="KW-0479">Metal-binding</keyword>
<gene>
    <name evidence="5" type="ORF">SUTMEG_02270</name>
</gene>
<dbReference type="EMBL" id="AP018786">
    <property type="protein sequence ID" value="BBF22336.1"/>
    <property type="molecule type" value="Genomic_DNA"/>
</dbReference>
<evidence type="ECO:0000256" key="2">
    <source>
        <dbReference type="ARBA" id="ARBA00023004"/>
    </source>
</evidence>
<dbReference type="GO" id="GO:0046872">
    <property type="term" value="F:metal ion binding"/>
    <property type="evidence" value="ECO:0007669"/>
    <property type="project" value="UniProtKB-KW"/>
</dbReference>
<feature type="domain" description="Gamma-butyrobetaine hydroxylase-like N-terminal" evidence="4">
    <location>
        <begin position="28"/>
        <end position="108"/>
    </location>
</feature>
<dbReference type="PANTHER" id="PTHR35303">
    <property type="entry name" value="OS02G0197800 PROTEIN"/>
    <property type="match status" value="1"/>
</dbReference>
<keyword evidence="2" id="KW-0408">Iron</keyword>
<dbReference type="Gene3D" id="3.30.2020.30">
    <property type="match status" value="1"/>
</dbReference>
<dbReference type="AlphaFoldDB" id="A0A2Z6ICJ6"/>
<evidence type="ECO:0000313" key="6">
    <source>
        <dbReference type="Proteomes" id="UP000271003"/>
    </source>
</evidence>
<dbReference type="KEGG" id="sutt:SUTMEG_02270"/>
<evidence type="ECO:0000256" key="1">
    <source>
        <dbReference type="ARBA" id="ARBA00022723"/>
    </source>
</evidence>
<name>A0A2Z6ICJ6_9BURK</name>
<dbReference type="Proteomes" id="UP000271003">
    <property type="component" value="Chromosome"/>
</dbReference>
<dbReference type="InterPro" id="IPR038492">
    <property type="entry name" value="GBBH-like_N_sf"/>
</dbReference>
<dbReference type="PANTHER" id="PTHR35303:SF5">
    <property type="entry name" value="OS02G0197800 PROTEIN"/>
    <property type="match status" value="1"/>
</dbReference>
<dbReference type="InterPro" id="IPR010376">
    <property type="entry name" value="GBBH-like_N"/>
</dbReference>
<feature type="region of interest" description="Disordered" evidence="3">
    <location>
        <begin position="130"/>
        <end position="154"/>
    </location>
</feature>
<organism evidence="5 6">
    <name type="scientific">Sutterella megalosphaeroides</name>
    <dbReference type="NCBI Taxonomy" id="2494234"/>
    <lineage>
        <taxon>Bacteria</taxon>
        <taxon>Pseudomonadati</taxon>
        <taxon>Pseudomonadota</taxon>
        <taxon>Betaproteobacteria</taxon>
        <taxon>Burkholderiales</taxon>
        <taxon>Sutterellaceae</taxon>
        <taxon>Sutterella</taxon>
    </lineage>
</organism>
<dbReference type="Pfam" id="PF06155">
    <property type="entry name" value="GBBH-like_N"/>
    <property type="match status" value="1"/>
</dbReference>
<reference evidence="5 6" key="1">
    <citation type="journal article" date="2018" name="Int. J. Syst. Evol. Microbiol.">
        <title>Mesosutterella multiformis gen. nov., sp. nov., a member of the family Sutterellaceae and Sutterella megalosphaeroides sp. nov., isolated from human faeces.</title>
        <authorList>
            <person name="Sakamoto M."/>
            <person name="Ikeyama N."/>
            <person name="Kunihiro T."/>
            <person name="Iino T."/>
            <person name="Yuki M."/>
            <person name="Ohkuma M."/>
        </authorList>
    </citation>
    <scope>NUCLEOTIDE SEQUENCE [LARGE SCALE GENOMIC DNA]</scope>
    <source>
        <strain evidence="5 6">6FBBBH3</strain>
    </source>
</reference>
<evidence type="ECO:0000313" key="5">
    <source>
        <dbReference type="EMBL" id="BBF22336.1"/>
    </source>
</evidence>
<accession>A0A2Z6ICJ6</accession>
<evidence type="ECO:0000256" key="3">
    <source>
        <dbReference type="SAM" id="MobiDB-lite"/>
    </source>
</evidence>